<dbReference type="Ensembl" id="ENSGWIT00000030939.1">
    <property type="protein sequence ID" value="ENSGWIP00000028369.1"/>
    <property type="gene ID" value="ENSGWIG00000014803.1"/>
</dbReference>
<feature type="region of interest" description="Disordered" evidence="1">
    <location>
        <begin position="104"/>
        <end position="134"/>
    </location>
</feature>
<evidence type="ECO:0000313" key="2">
    <source>
        <dbReference type="Ensembl" id="ENSGWIP00000028369.1"/>
    </source>
</evidence>
<name>A0A8C5N2E7_GOUWI</name>
<reference evidence="2" key="2">
    <citation type="submission" date="2025-08" db="UniProtKB">
        <authorList>
            <consortium name="Ensembl"/>
        </authorList>
    </citation>
    <scope>IDENTIFICATION</scope>
</reference>
<evidence type="ECO:0000256" key="1">
    <source>
        <dbReference type="SAM" id="MobiDB-lite"/>
    </source>
</evidence>
<dbReference type="AlphaFoldDB" id="A0A8C5N2E7"/>
<protein>
    <submittedName>
        <fullName evidence="2">Uncharacterized protein</fullName>
    </submittedName>
</protein>
<organism evidence="2 3">
    <name type="scientific">Gouania willdenowi</name>
    <name type="common">Blunt-snouted clingfish</name>
    <name type="synonym">Lepadogaster willdenowi</name>
    <dbReference type="NCBI Taxonomy" id="441366"/>
    <lineage>
        <taxon>Eukaryota</taxon>
        <taxon>Metazoa</taxon>
        <taxon>Chordata</taxon>
        <taxon>Craniata</taxon>
        <taxon>Vertebrata</taxon>
        <taxon>Euteleostomi</taxon>
        <taxon>Actinopterygii</taxon>
        <taxon>Neopterygii</taxon>
        <taxon>Teleostei</taxon>
        <taxon>Neoteleostei</taxon>
        <taxon>Acanthomorphata</taxon>
        <taxon>Ovalentaria</taxon>
        <taxon>Blenniimorphae</taxon>
        <taxon>Blenniiformes</taxon>
        <taxon>Gobiesocoidei</taxon>
        <taxon>Gobiesocidae</taxon>
        <taxon>Gobiesocinae</taxon>
        <taxon>Gouania</taxon>
    </lineage>
</organism>
<sequence>MCYPVSNTDSPSVLAAGSAIPGLSIASGFLQALPWDELSLGSSSSPFFLPNMMANRRKFPDPDVWEQEDVPLGSIDQPPVGPASYLIQSRNGYQRAREILSHSKYTEDNFDNLQQPFDTKTPNKSSEAKKEQKS</sequence>
<feature type="compositionally biased region" description="Polar residues" evidence="1">
    <location>
        <begin position="111"/>
        <end position="125"/>
    </location>
</feature>
<feature type="region of interest" description="Disordered" evidence="1">
    <location>
        <begin position="64"/>
        <end position="85"/>
    </location>
</feature>
<proteinExistence type="predicted"/>
<evidence type="ECO:0000313" key="3">
    <source>
        <dbReference type="Proteomes" id="UP000694680"/>
    </source>
</evidence>
<reference evidence="2" key="3">
    <citation type="submission" date="2025-09" db="UniProtKB">
        <authorList>
            <consortium name="Ensembl"/>
        </authorList>
    </citation>
    <scope>IDENTIFICATION</scope>
</reference>
<keyword evidence="3" id="KW-1185">Reference proteome</keyword>
<reference evidence="2" key="1">
    <citation type="submission" date="2020-06" db="EMBL/GenBank/DDBJ databases">
        <authorList>
            <consortium name="Wellcome Sanger Institute Data Sharing"/>
        </authorList>
    </citation>
    <scope>NUCLEOTIDE SEQUENCE [LARGE SCALE GENOMIC DNA]</scope>
</reference>
<accession>A0A8C5N2E7</accession>
<dbReference type="Proteomes" id="UP000694680">
    <property type="component" value="Chromosome 19"/>
</dbReference>